<keyword evidence="3" id="KW-1185">Reference proteome</keyword>
<dbReference type="Pfam" id="PF10006">
    <property type="entry name" value="DUF2249"/>
    <property type="match status" value="1"/>
</dbReference>
<protein>
    <submittedName>
        <fullName evidence="2">Uncharacterized protein (DUF2249 family)</fullName>
    </submittedName>
</protein>
<accession>A0ABS4GQZ4</accession>
<dbReference type="RefSeq" id="WP_209810731.1">
    <property type="nucleotide sequence ID" value="NZ_JAGGKT010000007.1"/>
</dbReference>
<dbReference type="InterPro" id="IPR018720">
    <property type="entry name" value="DUF2249"/>
</dbReference>
<sequence>MFAAEVDVRKYLPREKHPTIFRTFDDLNNGEAMQIINDHDPRPLQYQFMMERPNQFEWEFIEQGPEVWRVSIKKI</sequence>
<organism evidence="2 3">
    <name type="scientific">Ammoniphilus resinae</name>
    <dbReference type="NCBI Taxonomy" id="861532"/>
    <lineage>
        <taxon>Bacteria</taxon>
        <taxon>Bacillati</taxon>
        <taxon>Bacillota</taxon>
        <taxon>Bacilli</taxon>
        <taxon>Bacillales</taxon>
        <taxon>Paenibacillaceae</taxon>
        <taxon>Aneurinibacillus group</taxon>
        <taxon>Ammoniphilus</taxon>
    </lineage>
</organism>
<feature type="domain" description="DUF2249" evidence="1">
    <location>
        <begin position="5"/>
        <end position="74"/>
    </location>
</feature>
<comment type="caution">
    <text evidence="2">The sequence shown here is derived from an EMBL/GenBank/DDBJ whole genome shotgun (WGS) entry which is preliminary data.</text>
</comment>
<name>A0ABS4GQZ4_9BACL</name>
<evidence type="ECO:0000313" key="2">
    <source>
        <dbReference type="EMBL" id="MBP1932700.1"/>
    </source>
</evidence>
<dbReference type="Proteomes" id="UP001519343">
    <property type="component" value="Unassembled WGS sequence"/>
</dbReference>
<reference evidence="2 3" key="1">
    <citation type="submission" date="2021-03" db="EMBL/GenBank/DDBJ databases">
        <title>Genomic Encyclopedia of Type Strains, Phase IV (KMG-IV): sequencing the most valuable type-strain genomes for metagenomic binning, comparative biology and taxonomic classification.</title>
        <authorList>
            <person name="Goeker M."/>
        </authorList>
    </citation>
    <scope>NUCLEOTIDE SEQUENCE [LARGE SCALE GENOMIC DNA]</scope>
    <source>
        <strain evidence="2 3">DSM 24738</strain>
    </source>
</reference>
<evidence type="ECO:0000313" key="3">
    <source>
        <dbReference type="Proteomes" id="UP001519343"/>
    </source>
</evidence>
<proteinExistence type="predicted"/>
<evidence type="ECO:0000259" key="1">
    <source>
        <dbReference type="Pfam" id="PF10006"/>
    </source>
</evidence>
<dbReference type="EMBL" id="JAGGKT010000007">
    <property type="protein sequence ID" value="MBP1932700.1"/>
    <property type="molecule type" value="Genomic_DNA"/>
</dbReference>
<gene>
    <name evidence="2" type="ORF">J2Z37_002708</name>
</gene>